<dbReference type="Proteomes" id="UP000095283">
    <property type="component" value="Unplaced"/>
</dbReference>
<keyword evidence="1" id="KW-1185">Reference proteome</keyword>
<name>A0A1I7XFY2_HETBA</name>
<dbReference type="Gene3D" id="2.120.10.100">
    <property type="entry name" value="Apyrase"/>
    <property type="match status" value="1"/>
</dbReference>
<dbReference type="WBParaSite" id="Hba_16236">
    <property type="protein sequence ID" value="Hba_16236"/>
    <property type="gene ID" value="Hba_16236"/>
</dbReference>
<dbReference type="GO" id="GO:0005509">
    <property type="term" value="F:calcium ion binding"/>
    <property type="evidence" value="ECO:0007669"/>
    <property type="project" value="InterPro"/>
</dbReference>
<evidence type="ECO:0000313" key="2">
    <source>
        <dbReference type="WBParaSite" id="Hba_16236"/>
    </source>
</evidence>
<dbReference type="SUPFAM" id="SSF101887">
    <property type="entry name" value="Apyrase"/>
    <property type="match status" value="1"/>
</dbReference>
<evidence type="ECO:0000313" key="1">
    <source>
        <dbReference type="Proteomes" id="UP000095283"/>
    </source>
</evidence>
<protein>
    <submittedName>
        <fullName evidence="2">Transmembrane protein</fullName>
    </submittedName>
</protein>
<sequence length="245" mass="28006">MGKMKLKSVYFQTGVSYRPLTRDCPMVDAVLGKTVDVKVIPSLSNISDVFRYIFGNISIIIFFSNNSLDSYFYRKLKVDRMGEEHWNCIQDILVHWRLTDKGPDKSLMGINFSKILSSEGLPIIDLSLVAIVSIIGTCITLSLIRGNDSLTFSQNTVAYNSSQYFRVRRLADGSQEFDLLVVTDLDHDSKDTEKKNTWQSIVKKGILRLNSGKNSAQIEWKDNEEFSLTTIETNMFFSVYFCMHF</sequence>
<dbReference type="GO" id="GO:0017110">
    <property type="term" value="F:nucleoside diphosphate phosphatase activity"/>
    <property type="evidence" value="ECO:0007669"/>
    <property type="project" value="InterPro"/>
</dbReference>
<dbReference type="InterPro" id="IPR036258">
    <property type="entry name" value="Apyrase_sf"/>
</dbReference>
<organism evidence="1 2">
    <name type="scientific">Heterorhabditis bacteriophora</name>
    <name type="common">Entomopathogenic nematode worm</name>
    <dbReference type="NCBI Taxonomy" id="37862"/>
    <lineage>
        <taxon>Eukaryota</taxon>
        <taxon>Metazoa</taxon>
        <taxon>Ecdysozoa</taxon>
        <taxon>Nematoda</taxon>
        <taxon>Chromadorea</taxon>
        <taxon>Rhabditida</taxon>
        <taxon>Rhabditina</taxon>
        <taxon>Rhabditomorpha</taxon>
        <taxon>Strongyloidea</taxon>
        <taxon>Heterorhabditidae</taxon>
        <taxon>Heterorhabditis</taxon>
    </lineage>
</organism>
<reference evidence="2" key="1">
    <citation type="submission" date="2016-11" db="UniProtKB">
        <authorList>
            <consortium name="WormBaseParasite"/>
        </authorList>
    </citation>
    <scope>IDENTIFICATION</scope>
</reference>
<proteinExistence type="predicted"/>
<accession>A0A1I7XFY2</accession>
<dbReference type="AlphaFoldDB" id="A0A1I7XFY2"/>